<feature type="non-terminal residue" evidence="1">
    <location>
        <position position="1"/>
    </location>
</feature>
<comment type="caution">
    <text evidence="1">The sequence shown here is derived from an EMBL/GenBank/DDBJ whole genome shotgun (WGS) entry which is preliminary data.</text>
</comment>
<evidence type="ECO:0000313" key="1">
    <source>
        <dbReference type="EMBL" id="CAG8661661.1"/>
    </source>
</evidence>
<evidence type="ECO:0000313" key="2">
    <source>
        <dbReference type="Proteomes" id="UP000789572"/>
    </source>
</evidence>
<proteinExistence type="predicted"/>
<dbReference type="InterPro" id="IPR035992">
    <property type="entry name" value="Ricin_B-like_lectins"/>
</dbReference>
<sequence length="168" mass="18079">KMSSTRLVVISNGVAAPNTLYWTANSDEQNNSTTITLQPRAYADPSQVWVLKNDGTSSGKNTIINVGNKSQKVWVVTAVDGNNLCMKEYNSADIVKPVQQFIITTPSKPGVPVTPSKPGLPVSPYVIQSVGMANQNVISYVKPGVTIPELSLSPKTDNGQWIILPIIN</sequence>
<reference evidence="1" key="1">
    <citation type="submission" date="2021-06" db="EMBL/GenBank/DDBJ databases">
        <authorList>
            <person name="Kallberg Y."/>
            <person name="Tangrot J."/>
            <person name="Rosling A."/>
        </authorList>
    </citation>
    <scope>NUCLEOTIDE SEQUENCE</scope>
    <source>
        <strain evidence="1">IA702</strain>
    </source>
</reference>
<dbReference type="Proteomes" id="UP000789572">
    <property type="component" value="Unassembled WGS sequence"/>
</dbReference>
<name>A0A9N9H674_9GLOM</name>
<dbReference type="SUPFAM" id="SSF50370">
    <property type="entry name" value="Ricin B-like lectins"/>
    <property type="match status" value="1"/>
</dbReference>
<organism evidence="1 2">
    <name type="scientific">Paraglomus occultum</name>
    <dbReference type="NCBI Taxonomy" id="144539"/>
    <lineage>
        <taxon>Eukaryota</taxon>
        <taxon>Fungi</taxon>
        <taxon>Fungi incertae sedis</taxon>
        <taxon>Mucoromycota</taxon>
        <taxon>Glomeromycotina</taxon>
        <taxon>Glomeromycetes</taxon>
        <taxon>Paraglomerales</taxon>
        <taxon>Paraglomeraceae</taxon>
        <taxon>Paraglomus</taxon>
    </lineage>
</organism>
<keyword evidence="2" id="KW-1185">Reference proteome</keyword>
<accession>A0A9N9H674</accession>
<dbReference type="AlphaFoldDB" id="A0A9N9H674"/>
<gene>
    <name evidence="1" type="ORF">POCULU_LOCUS10491</name>
</gene>
<protein>
    <submittedName>
        <fullName evidence="1">2547_t:CDS:1</fullName>
    </submittedName>
</protein>
<dbReference type="EMBL" id="CAJVPJ010005465">
    <property type="protein sequence ID" value="CAG8661661.1"/>
    <property type="molecule type" value="Genomic_DNA"/>
</dbReference>